<dbReference type="EMBL" id="JAVKPK010000021">
    <property type="protein sequence ID" value="MDR7665483.1"/>
    <property type="molecule type" value="Genomic_DNA"/>
</dbReference>
<keyword evidence="2" id="KW-1185">Reference proteome</keyword>
<gene>
    <name evidence="1" type="ORF">RG963_06760</name>
</gene>
<comment type="caution">
    <text evidence="1">The sequence shown here is derived from an EMBL/GenBank/DDBJ whole genome shotgun (WGS) entry which is preliminary data.</text>
</comment>
<organism evidence="1 2">
    <name type="scientific">Methanosarcina baikalica</name>
    <dbReference type="NCBI Taxonomy" id="3073890"/>
    <lineage>
        <taxon>Archaea</taxon>
        <taxon>Methanobacteriati</taxon>
        <taxon>Methanobacteriota</taxon>
        <taxon>Stenosarchaea group</taxon>
        <taxon>Methanomicrobia</taxon>
        <taxon>Methanosarcinales</taxon>
        <taxon>Methanosarcinaceae</taxon>
        <taxon>Methanosarcina</taxon>
    </lineage>
</organism>
<name>A0ABU2D0J4_9EURY</name>
<sequence length="104" mass="11436">MSAELITKNVINAIETATVTLYAEETDVRPRAFESSNLDCVLEDNASTIRALVCKLVEINDCIDINAAEEQKEKMDQINGLIRTLGESRGYLVALKSALSKKGF</sequence>
<protein>
    <submittedName>
        <fullName evidence="1">Uncharacterized protein</fullName>
    </submittedName>
</protein>
<accession>A0ABU2D0J4</accession>
<dbReference type="Proteomes" id="UP001246244">
    <property type="component" value="Unassembled WGS sequence"/>
</dbReference>
<proteinExistence type="predicted"/>
<evidence type="ECO:0000313" key="1">
    <source>
        <dbReference type="EMBL" id="MDR7665483.1"/>
    </source>
</evidence>
<dbReference type="RefSeq" id="WP_310575508.1">
    <property type="nucleotide sequence ID" value="NZ_JAVKPK010000021.1"/>
</dbReference>
<reference evidence="2" key="1">
    <citation type="submission" date="2023-07" db="EMBL/GenBank/DDBJ databases">
        <title>Whole-genome sequencing of a new Methanosarcina sp. Z-7115.</title>
        <authorList>
            <person name="Zhilina T.N."/>
            <person name="Merkel A.Y."/>
        </authorList>
    </citation>
    <scope>NUCLEOTIDE SEQUENCE [LARGE SCALE GENOMIC DNA]</scope>
    <source>
        <strain evidence="2">Z-7115</strain>
    </source>
</reference>
<evidence type="ECO:0000313" key="2">
    <source>
        <dbReference type="Proteomes" id="UP001246244"/>
    </source>
</evidence>